<protein>
    <submittedName>
        <fullName evidence="2">Uncharacterized protein</fullName>
    </submittedName>
</protein>
<dbReference type="AlphaFoldDB" id="A0A1Y2BWN3"/>
<organism evidence="2 3">
    <name type="scientific">Rhizoclosmatium globosum</name>
    <dbReference type="NCBI Taxonomy" id="329046"/>
    <lineage>
        <taxon>Eukaryota</taxon>
        <taxon>Fungi</taxon>
        <taxon>Fungi incertae sedis</taxon>
        <taxon>Chytridiomycota</taxon>
        <taxon>Chytridiomycota incertae sedis</taxon>
        <taxon>Chytridiomycetes</taxon>
        <taxon>Chytridiales</taxon>
        <taxon>Chytriomycetaceae</taxon>
        <taxon>Rhizoclosmatium</taxon>
    </lineage>
</organism>
<name>A0A1Y2BWN3_9FUNG</name>
<feature type="region of interest" description="Disordered" evidence="1">
    <location>
        <begin position="19"/>
        <end position="39"/>
    </location>
</feature>
<sequence length="169" mass="18731">MQRQPSDTTSTASAETFLRDTQALFLPPTPPAQSPTPNPTIADTLESQLEYAFSGFKVSLAEYLLQQKLDGKTARETFTARARLFHSTGSQASFIHPVSVYGAPPRLTASIGRRVRSPRSRISREEEAREVKALVSLSYARAKYIAKQQQRAHAALMRETRVLLSLGLL</sequence>
<keyword evidence="3" id="KW-1185">Reference proteome</keyword>
<evidence type="ECO:0000313" key="3">
    <source>
        <dbReference type="Proteomes" id="UP000193642"/>
    </source>
</evidence>
<feature type="compositionally biased region" description="Pro residues" evidence="1">
    <location>
        <begin position="27"/>
        <end position="38"/>
    </location>
</feature>
<evidence type="ECO:0000313" key="2">
    <source>
        <dbReference type="EMBL" id="ORY39172.1"/>
    </source>
</evidence>
<proteinExistence type="predicted"/>
<accession>A0A1Y2BWN3</accession>
<reference evidence="2 3" key="1">
    <citation type="submission" date="2016-07" db="EMBL/GenBank/DDBJ databases">
        <title>Pervasive Adenine N6-methylation of Active Genes in Fungi.</title>
        <authorList>
            <consortium name="DOE Joint Genome Institute"/>
            <person name="Mondo S.J."/>
            <person name="Dannebaum R.O."/>
            <person name="Kuo R.C."/>
            <person name="Labutti K."/>
            <person name="Haridas S."/>
            <person name="Kuo A."/>
            <person name="Salamov A."/>
            <person name="Ahrendt S.R."/>
            <person name="Lipzen A."/>
            <person name="Sullivan W."/>
            <person name="Andreopoulos W.B."/>
            <person name="Clum A."/>
            <person name="Lindquist E."/>
            <person name="Daum C."/>
            <person name="Ramamoorthy G.K."/>
            <person name="Gryganskyi A."/>
            <person name="Culley D."/>
            <person name="Magnuson J.K."/>
            <person name="James T.Y."/>
            <person name="O'Malley M.A."/>
            <person name="Stajich J.E."/>
            <person name="Spatafora J.W."/>
            <person name="Visel A."/>
            <person name="Grigoriev I.V."/>
        </authorList>
    </citation>
    <scope>NUCLEOTIDE SEQUENCE [LARGE SCALE GENOMIC DNA]</scope>
    <source>
        <strain evidence="2 3">JEL800</strain>
    </source>
</reference>
<dbReference type="Proteomes" id="UP000193642">
    <property type="component" value="Unassembled WGS sequence"/>
</dbReference>
<dbReference type="EMBL" id="MCGO01000041">
    <property type="protein sequence ID" value="ORY39172.1"/>
    <property type="molecule type" value="Genomic_DNA"/>
</dbReference>
<gene>
    <name evidence="2" type="ORF">BCR33DRAFT_720406</name>
</gene>
<comment type="caution">
    <text evidence="2">The sequence shown here is derived from an EMBL/GenBank/DDBJ whole genome shotgun (WGS) entry which is preliminary data.</text>
</comment>
<evidence type="ECO:0000256" key="1">
    <source>
        <dbReference type="SAM" id="MobiDB-lite"/>
    </source>
</evidence>